<feature type="domain" description="Aminotransferase class I/classII large" evidence="10">
    <location>
        <begin position="21"/>
        <end position="337"/>
    </location>
</feature>
<dbReference type="AlphaFoldDB" id="A0AAI8CMG9"/>
<dbReference type="Gene3D" id="3.40.640.10">
    <property type="entry name" value="Type I PLP-dependent aspartate aminotransferase-like (Major domain)"/>
    <property type="match status" value="1"/>
</dbReference>
<keyword evidence="7" id="KW-0663">Pyridoxal phosphate</keyword>
<protein>
    <recommendedName>
        <fullName evidence="3">histidinol-phosphate transaminase</fullName>
        <ecNumber evidence="3">2.6.1.9</ecNumber>
    </recommendedName>
</protein>
<evidence type="ECO:0000256" key="4">
    <source>
        <dbReference type="ARBA" id="ARBA00022576"/>
    </source>
</evidence>
<comment type="similarity">
    <text evidence="2">Belongs to the class-II pyridoxal-phosphate-dependent aminotransferase family. Histidinol-phosphate aminotransferase subfamily.</text>
</comment>
<evidence type="ECO:0000313" key="11">
    <source>
        <dbReference type="EMBL" id="AMW33263.1"/>
    </source>
</evidence>
<evidence type="ECO:0000256" key="3">
    <source>
        <dbReference type="ARBA" id="ARBA00012748"/>
    </source>
</evidence>
<dbReference type="CDD" id="cd00609">
    <property type="entry name" value="AAT_like"/>
    <property type="match status" value="1"/>
</dbReference>
<sequence>MANNTKRLRNFHGGIKDEHIVDFSISVNPFVPEFLLEALNHSLKNLKRYTYVEWIEEDFRKYFGKDAVVLAGATEAFQILAFTLMNNSTVLIPEPNYTEYERVARFGAKEIVKVNYILHGTIKLEILKKTIEKLTENFNKVVLITGNPNNPTGMYEDYSELLRWSLENYGSDVLFVLDEAFVDFVPEELRKSVGIEKYPNTIIVRSFTKVLGLPGVRVGYVRSIEFRNLFEKYRMPWGIGGDGFTILDALIKNIDSYFNFLKNTQSYFKKERQKFEQYVLFPSVTNFITIKVGNVENFIERLHKMKMHARRMYDFGIKDCVRIGLKDENSNDKLLDFLKEWKKEQQKE</sequence>
<evidence type="ECO:0000256" key="5">
    <source>
        <dbReference type="ARBA" id="ARBA00022605"/>
    </source>
</evidence>
<dbReference type="InterPro" id="IPR004839">
    <property type="entry name" value="Aminotransferase_I/II_large"/>
</dbReference>
<reference evidence="11 12" key="1">
    <citation type="journal article" date="2015" name="Stand. Genomic Sci.">
        <title>Genome sequence of a native-feather degrading extremely thermophilic Eubacterium, Fervidobacterium islandicum AW-1.</title>
        <authorList>
            <person name="Lee Y.J."/>
            <person name="Jeong H."/>
            <person name="Park G.S."/>
            <person name="Kwak Y."/>
            <person name="Lee S.J."/>
            <person name="Lee S.J."/>
            <person name="Park M.K."/>
            <person name="Kim J.Y."/>
            <person name="Kang H.K."/>
            <person name="Shin J.H."/>
            <person name="Lee D.W."/>
        </authorList>
    </citation>
    <scope>NUCLEOTIDE SEQUENCE [LARGE SCALE GENOMIC DNA]</scope>
    <source>
        <strain evidence="11 12">AW-1</strain>
    </source>
</reference>
<comment type="catalytic activity">
    <reaction evidence="9">
        <text>L-histidinol phosphate + 2-oxoglutarate = 3-(imidazol-4-yl)-2-oxopropyl phosphate + L-glutamate</text>
        <dbReference type="Rhea" id="RHEA:23744"/>
        <dbReference type="ChEBI" id="CHEBI:16810"/>
        <dbReference type="ChEBI" id="CHEBI:29985"/>
        <dbReference type="ChEBI" id="CHEBI:57766"/>
        <dbReference type="ChEBI" id="CHEBI:57980"/>
        <dbReference type="EC" id="2.6.1.9"/>
    </reaction>
</comment>
<dbReference type="EC" id="2.6.1.9" evidence="3"/>
<dbReference type="GO" id="GO:0004400">
    <property type="term" value="F:histidinol-phosphate transaminase activity"/>
    <property type="evidence" value="ECO:0007669"/>
    <property type="project" value="UniProtKB-EC"/>
</dbReference>
<evidence type="ECO:0000313" key="12">
    <source>
        <dbReference type="Proteomes" id="UP000093740"/>
    </source>
</evidence>
<dbReference type="Proteomes" id="UP000093740">
    <property type="component" value="Chromosome"/>
</dbReference>
<dbReference type="RefSeq" id="WP_033192233.1">
    <property type="nucleotide sequence ID" value="NZ_CP014334.2"/>
</dbReference>
<keyword evidence="5" id="KW-0028">Amino-acid biosynthesis</keyword>
<dbReference type="InterPro" id="IPR015422">
    <property type="entry name" value="PyrdxlP-dep_Trfase_small"/>
</dbReference>
<evidence type="ECO:0000256" key="2">
    <source>
        <dbReference type="ARBA" id="ARBA00007970"/>
    </source>
</evidence>
<keyword evidence="8" id="KW-0368">Histidine biosynthesis</keyword>
<evidence type="ECO:0000259" key="10">
    <source>
        <dbReference type="Pfam" id="PF00155"/>
    </source>
</evidence>
<evidence type="ECO:0000256" key="1">
    <source>
        <dbReference type="ARBA" id="ARBA00005011"/>
    </source>
</evidence>
<dbReference type="EMBL" id="CP014334">
    <property type="protein sequence ID" value="AMW33263.1"/>
    <property type="molecule type" value="Genomic_DNA"/>
</dbReference>
<proteinExistence type="inferred from homology"/>
<organism evidence="11 12">
    <name type="scientific">Fervidobacterium islandicum</name>
    <dbReference type="NCBI Taxonomy" id="2423"/>
    <lineage>
        <taxon>Bacteria</taxon>
        <taxon>Thermotogati</taxon>
        <taxon>Thermotogota</taxon>
        <taxon>Thermotogae</taxon>
        <taxon>Thermotogales</taxon>
        <taxon>Fervidobacteriaceae</taxon>
        <taxon>Fervidobacterium</taxon>
    </lineage>
</organism>
<dbReference type="SUPFAM" id="SSF53383">
    <property type="entry name" value="PLP-dependent transferases"/>
    <property type="match status" value="1"/>
</dbReference>
<dbReference type="PANTHER" id="PTHR43643">
    <property type="entry name" value="HISTIDINOL-PHOSPHATE AMINOTRANSFERASE 2"/>
    <property type="match status" value="1"/>
</dbReference>
<dbReference type="Pfam" id="PF00155">
    <property type="entry name" value="Aminotran_1_2"/>
    <property type="match status" value="1"/>
</dbReference>
<evidence type="ECO:0000256" key="8">
    <source>
        <dbReference type="ARBA" id="ARBA00023102"/>
    </source>
</evidence>
<gene>
    <name evidence="11" type="ORF">NA23_08450</name>
</gene>
<dbReference type="Gene3D" id="3.90.1150.10">
    <property type="entry name" value="Aspartate Aminotransferase, domain 1"/>
    <property type="match status" value="1"/>
</dbReference>
<dbReference type="GO" id="GO:0030170">
    <property type="term" value="F:pyridoxal phosphate binding"/>
    <property type="evidence" value="ECO:0007669"/>
    <property type="project" value="InterPro"/>
</dbReference>
<comment type="pathway">
    <text evidence="1">Amino-acid biosynthesis; L-histidine biosynthesis; L-histidine from 5-phospho-alpha-D-ribose 1-diphosphate: step 7/9.</text>
</comment>
<evidence type="ECO:0000256" key="7">
    <source>
        <dbReference type="ARBA" id="ARBA00022898"/>
    </source>
</evidence>
<keyword evidence="12" id="KW-1185">Reference proteome</keyword>
<keyword evidence="6" id="KW-0808">Transferase</keyword>
<dbReference type="PANTHER" id="PTHR43643:SF6">
    <property type="entry name" value="HISTIDINOL-PHOSPHATE AMINOTRANSFERASE"/>
    <property type="match status" value="1"/>
</dbReference>
<dbReference type="GO" id="GO:0000105">
    <property type="term" value="P:L-histidine biosynthetic process"/>
    <property type="evidence" value="ECO:0007669"/>
    <property type="project" value="UniProtKB-KW"/>
</dbReference>
<accession>A0AAI8CMG9</accession>
<dbReference type="InterPro" id="IPR050106">
    <property type="entry name" value="HistidinolP_aminotransfase"/>
</dbReference>
<dbReference type="NCBIfam" id="NF006225">
    <property type="entry name" value="PRK08354.1"/>
    <property type="match status" value="1"/>
</dbReference>
<evidence type="ECO:0000256" key="6">
    <source>
        <dbReference type="ARBA" id="ARBA00022679"/>
    </source>
</evidence>
<evidence type="ECO:0000256" key="9">
    <source>
        <dbReference type="ARBA" id="ARBA00047481"/>
    </source>
</evidence>
<dbReference type="KEGG" id="fia:NA23_08450"/>
<dbReference type="InterPro" id="IPR015424">
    <property type="entry name" value="PyrdxlP-dep_Trfase"/>
</dbReference>
<keyword evidence="4 11" id="KW-0032">Aminotransferase</keyword>
<dbReference type="InterPro" id="IPR015421">
    <property type="entry name" value="PyrdxlP-dep_Trfase_major"/>
</dbReference>
<name>A0AAI8CMG9_FERIS</name>